<dbReference type="NCBIfam" id="TIGR00486">
    <property type="entry name" value="YbgI_SA1388"/>
    <property type="match status" value="1"/>
</dbReference>
<comment type="caution">
    <text evidence="3">The sequence shown here is derived from an EMBL/GenBank/DDBJ whole genome shotgun (WGS) entry which is preliminary data.</text>
</comment>
<dbReference type="AlphaFoldDB" id="A0A9P6N8D3"/>
<feature type="binding site" evidence="2">
    <location>
        <position position="108"/>
    </location>
    <ligand>
        <name>a divalent metal cation</name>
        <dbReference type="ChEBI" id="CHEBI:60240"/>
        <label>1</label>
    </ligand>
</feature>
<dbReference type="FunFam" id="3.40.1390.30:FF:000001">
    <property type="entry name" value="GTP cyclohydrolase 1 type 2"/>
    <property type="match status" value="1"/>
</dbReference>
<sequence length="295" mass="31164">MSLLKAVLRAFDRIAPPSLAESWDNTGLLIESPMARRSATNVLLTIDLTPAVAAEALSEDSKVGVIVAYHPIIFRGLKSLTAADPLQEVMLKCAAAGISIYSPHTSLDSVVGGINDHLCGIVAGTQPGEPSPIYTVGGDLVSGPQLSGIGVGAGRRIQFEPHRQVNLMEIVHRCKTGLNLQHVQLARSRVGPTIIRSVGVCAGSGASICESLGNSCDVFLTGEMSHHELLRANARGVHIILASHSNTERFFLGSVLRARLKELLLEEGTAPATVAGSDQWDVLVSCEDSDPVVIV</sequence>
<evidence type="ECO:0000256" key="2">
    <source>
        <dbReference type="PIRSR" id="PIRSR602678-1"/>
    </source>
</evidence>
<dbReference type="GO" id="GO:0005739">
    <property type="term" value="C:mitochondrion"/>
    <property type="evidence" value="ECO:0007669"/>
    <property type="project" value="TreeGrafter"/>
</dbReference>
<feature type="binding site" evidence="2">
    <location>
        <position position="244"/>
    </location>
    <ligand>
        <name>a divalent metal cation</name>
        <dbReference type="ChEBI" id="CHEBI:60240"/>
        <label>1</label>
    </ligand>
</feature>
<gene>
    <name evidence="3" type="ORF">CROQUDRAFT_54877</name>
</gene>
<dbReference type="OrthoDB" id="3345469at2759"/>
<dbReference type="EMBL" id="MU167629">
    <property type="protein sequence ID" value="KAG0139323.1"/>
    <property type="molecule type" value="Genomic_DNA"/>
</dbReference>
<dbReference type="PANTHER" id="PTHR13799">
    <property type="entry name" value="NGG1 INTERACTING FACTOR 3"/>
    <property type="match status" value="1"/>
</dbReference>
<proteinExistence type="inferred from homology"/>
<keyword evidence="2" id="KW-0479">Metal-binding</keyword>
<dbReference type="Proteomes" id="UP000886653">
    <property type="component" value="Unassembled WGS sequence"/>
</dbReference>
<reference evidence="3" key="1">
    <citation type="submission" date="2013-11" db="EMBL/GenBank/DDBJ databases">
        <title>Genome sequence of the fusiform rust pathogen reveals effectors for host alternation and coevolution with pine.</title>
        <authorList>
            <consortium name="DOE Joint Genome Institute"/>
            <person name="Smith K."/>
            <person name="Pendleton A."/>
            <person name="Kubisiak T."/>
            <person name="Anderson C."/>
            <person name="Salamov A."/>
            <person name="Aerts A."/>
            <person name="Riley R."/>
            <person name="Clum A."/>
            <person name="Lindquist E."/>
            <person name="Ence D."/>
            <person name="Campbell M."/>
            <person name="Kronenberg Z."/>
            <person name="Feau N."/>
            <person name="Dhillon B."/>
            <person name="Hamelin R."/>
            <person name="Burleigh J."/>
            <person name="Smith J."/>
            <person name="Yandell M."/>
            <person name="Nelson C."/>
            <person name="Grigoriev I."/>
            <person name="Davis J."/>
        </authorList>
    </citation>
    <scope>NUCLEOTIDE SEQUENCE</scope>
    <source>
        <strain evidence="3">G11</strain>
    </source>
</reference>
<feature type="binding site" evidence="2">
    <location>
        <position position="248"/>
    </location>
    <ligand>
        <name>a divalent metal cation</name>
        <dbReference type="ChEBI" id="CHEBI:60240"/>
        <label>1</label>
    </ligand>
</feature>
<dbReference type="Pfam" id="PF01784">
    <property type="entry name" value="DUF34_NIF3"/>
    <property type="match status" value="1"/>
</dbReference>
<accession>A0A9P6N8D3</accession>
<dbReference type="GO" id="GO:0046872">
    <property type="term" value="F:metal ion binding"/>
    <property type="evidence" value="ECO:0007669"/>
    <property type="project" value="UniProtKB-KW"/>
</dbReference>
<comment type="similarity">
    <text evidence="1">Belongs to the GTP cyclohydrolase I type 2/NIF3 family.</text>
</comment>
<protein>
    <submittedName>
        <fullName evidence="3">Uncharacterized protein</fullName>
    </submittedName>
</protein>
<dbReference type="Gene3D" id="3.40.1390.30">
    <property type="entry name" value="NIF3 (NGG1p interacting factor 3)-like"/>
    <property type="match status" value="1"/>
</dbReference>
<dbReference type="InterPro" id="IPR002678">
    <property type="entry name" value="DUF34/NIF3"/>
</dbReference>
<dbReference type="SUPFAM" id="SSF102705">
    <property type="entry name" value="NIF3 (NGG1p interacting factor 3)-like"/>
    <property type="match status" value="1"/>
</dbReference>
<evidence type="ECO:0000313" key="3">
    <source>
        <dbReference type="EMBL" id="KAG0139323.1"/>
    </source>
</evidence>
<evidence type="ECO:0000313" key="4">
    <source>
        <dbReference type="Proteomes" id="UP000886653"/>
    </source>
</evidence>
<feature type="binding site" evidence="2">
    <location>
        <position position="70"/>
    </location>
    <ligand>
        <name>a divalent metal cation</name>
        <dbReference type="ChEBI" id="CHEBI:60240"/>
        <label>1</label>
    </ligand>
</feature>
<dbReference type="PANTHER" id="PTHR13799:SF13">
    <property type="entry name" value="NIF3-LIKE PROTEIN 1"/>
    <property type="match status" value="1"/>
</dbReference>
<evidence type="ECO:0000256" key="1">
    <source>
        <dbReference type="ARBA" id="ARBA00006964"/>
    </source>
</evidence>
<name>A0A9P6N8D3_9BASI</name>
<dbReference type="InterPro" id="IPR036069">
    <property type="entry name" value="DUF34/NIF3_sf"/>
</dbReference>
<keyword evidence="4" id="KW-1185">Reference proteome</keyword>
<organism evidence="3 4">
    <name type="scientific">Cronartium quercuum f. sp. fusiforme G11</name>
    <dbReference type="NCBI Taxonomy" id="708437"/>
    <lineage>
        <taxon>Eukaryota</taxon>
        <taxon>Fungi</taxon>
        <taxon>Dikarya</taxon>
        <taxon>Basidiomycota</taxon>
        <taxon>Pucciniomycotina</taxon>
        <taxon>Pucciniomycetes</taxon>
        <taxon>Pucciniales</taxon>
        <taxon>Coleosporiaceae</taxon>
        <taxon>Cronartium</taxon>
    </lineage>
</organism>